<accession>A0A1Z5T953</accession>
<dbReference type="SUPFAM" id="SSF53335">
    <property type="entry name" value="S-adenosyl-L-methionine-dependent methyltransferases"/>
    <property type="match status" value="1"/>
</dbReference>
<evidence type="ECO:0000256" key="9">
    <source>
        <dbReference type="ARBA" id="ARBA00022853"/>
    </source>
</evidence>
<evidence type="ECO:0000256" key="4">
    <source>
        <dbReference type="ARBA" id="ARBA00020987"/>
    </source>
</evidence>
<dbReference type="Pfam" id="PF08123">
    <property type="entry name" value="DOT1"/>
    <property type="match status" value="1"/>
</dbReference>
<protein>
    <recommendedName>
        <fullName evidence="4 15">Histone-lysine N-methyltransferase, H3 lysine-79 specific</fullName>
        <ecNumber evidence="3 15">2.1.1.360</ecNumber>
    </recommendedName>
    <alternativeName>
        <fullName evidence="13 15">Histone H3-K79 methyltransferase</fullName>
    </alternativeName>
</protein>
<dbReference type="InterPro" id="IPR025789">
    <property type="entry name" value="DOT1_dom"/>
</dbReference>
<evidence type="ECO:0000256" key="2">
    <source>
        <dbReference type="ARBA" id="ARBA00004123"/>
    </source>
</evidence>
<dbReference type="FunFam" id="3.40.50.150:FF:000033">
    <property type="entry name" value="Histone-lysine N-methyltransferase, H3 lysine-79 specific"/>
    <property type="match status" value="1"/>
</dbReference>
<dbReference type="PROSITE" id="PS51569">
    <property type="entry name" value="DOT1"/>
    <property type="match status" value="1"/>
</dbReference>
<evidence type="ECO:0000256" key="7">
    <source>
        <dbReference type="ARBA" id="ARBA00022691"/>
    </source>
</evidence>
<keyword evidence="10 15" id="KW-0805">Transcription regulation</keyword>
<organism evidence="19 20">
    <name type="scientific">Hortaea werneckii EXF-2000</name>
    <dbReference type="NCBI Taxonomy" id="1157616"/>
    <lineage>
        <taxon>Eukaryota</taxon>
        <taxon>Fungi</taxon>
        <taxon>Dikarya</taxon>
        <taxon>Ascomycota</taxon>
        <taxon>Pezizomycotina</taxon>
        <taxon>Dothideomycetes</taxon>
        <taxon>Dothideomycetidae</taxon>
        <taxon>Mycosphaerellales</taxon>
        <taxon>Teratosphaeriaceae</taxon>
        <taxon>Hortaea</taxon>
    </lineage>
</organism>
<dbReference type="GO" id="GO:0005634">
    <property type="term" value="C:nucleus"/>
    <property type="evidence" value="ECO:0007669"/>
    <property type="project" value="UniProtKB-SubCell"/>
</dbReference>
<evidence type="ECO:0000256" key="11">
    <source>
        <dbReference type="ARBA" id="ARBA00023163"/>
    </source>
</evidence>
<evidence type="ECO:0000256" key="14">
    <source>
        <dbReference type="ARBA" id="ARBA00047770"/>
    </source>
</evidence>
<feature type="binding site" evidence="16">
    <location>
        <begin position="336"/>
        <end position="345"/>
    </location>
    <ligand>
        <name>S-adenosyl-L-methionine</name>
        <dbReference type="ChEBI" id="CHEBI:59789"/>
    </ligand>
</feature>
<keyword evidence="9 15" id="KW-0156">Chromatin regulator</keyword>
<evidence type="ECO:0000313" key="20">
    <source>
        <dbReference type="Proteomes" id="UP000194280"/>
    </source>
</evidence>
<dbReference type="Gene3D" id="1.10.260.170">
    <property type="match status" value="1"/>
</dbReference>
<keyword evidence="5 15" id="KW-0489">Methyltransferase</keyword>
<gene>
    <name evidence="19" type="ORF">BTJ68_07969</name>
</gene>
<feature type="binding site" evidence="16">
    <location>
        <begin position="313"/>
        <end position="316"/>
    </location>
    <ligand>
        <name>S-adenosyl-L-methionine</name>
        <dbReference type="ChEBI" id="CHEBI:59789"/>
    </ligand>
</feature>
<comment type="subcellular location">
    <subcellularLocation>
        <location evidence="2 15">Nucleus</location>
    </subcellularLocation>
</comment>
<keyword evidence="11 15" id="KW-0804">Transcription</keyword>
<keyword evidence="7 15" id="KW-0949">S-adenosyl-L-methionine</keyword>
<dbReference type="EC" id="2.1.1.360" evidence="3 15"/>
<dbReference type="OrthoDB" id="443402at2759"/>
<dbReference type="PIRSF" id="PIRSF017570">
    <property type="entry name" value="Histone_H3-K79_MeTrfase"/>
    <property type="match status" value="1"/>
</dbReference>
<keyword evidence="12 15" id="KW-0539">Nucleus</keyword>
<dbReference type="GO" id="GO:0006281">
    <property type="term" value="P:DNA repair"/>
    <property type="evidence" value="ECO:0007669"/>
    <property type="project" value="InterPro"/>
</dbReference>
<keyword evidence="20" id="KW-1185">Reference proteome</keyword>
<evidence type="ECO:0000256" key="15">
    <source>
        <dbReference type="PIRNR" id="PIRNR017570"/>
    </source>
</evidence>
<evidence type="ECO:0000256" key="8">
    <source>
        <dbReference type="ARBA" id="ARBA00022737"/>
    </source>
</evidence>
<feature type="domain" description="DOT1" evidence="18">
    <location>
        <begin position="185"/>
        <end position="507"/>
    </location>
</feature>
<evidence type="ECO:0000256" key="17">
    <source>
        <dbReference type="SAM" id="MobiDB-lite"/>
    </source>
</evidence>
<evidence type="ECO:0000313" key="19">
    <source>
        <dbReference type="EMBL" id="OTA32381.1"/>
    </source>
</evidence>
<feature type="compositionally biased region" description="Polar residues" evidence="17">
    <location>
        <begin position="9"/>
        <end position="22"/>
    </location>
</feature>
<evidence type="ECO:0000256" key="5">
    <source>
        <dbReference type="ARBA" id="ARBA00022603"/>
    </source>
</evidence>
<comment type="catalytic activity">
    <reaction evidence="14 15">
        <text>L-lysyl(79)-[histone H3] + 3 S-adenosyl-L-methionine = N(6),N(6),N(6)-trimethyl-L-lysyl(79)-[histone H3] + 3 S-adenosyl-L-homocysteine + 3 H(+)</text>
        <dbReference type="Rhea" id="RHEA:60328"/>
        <dbReference type="Rhea" id="RHEA-COMP:15549"/>
        <dbReference type="Rhea" id="RHEA-COMP:15552"/>
        <dbReference type="ChEBI" id="CHEBI:15378"/>
        <dbReference type="ChEBI" id="CHEBI:29969"/>
        <dbReference type="ChEBI" id="CHEBI:57856"/>
        <dbReference type="ChEBI" id="CHEBI:59789"/>
        <dbReference type="ChEBI" id="CHEBI:61961"/>
        <dbReference type="EC" id="2.1.1.360"/>
    </reaction>
</comment>
<evidence type="ECO:0000256" key="6">
    <source>
        <dbReference type="ARBA" id="ARBA00022679"/>
    </source>
</evidence>
<feature type="binding site" evidence="16">
    <location>
        <position position="362"/>
    </location>
    <ligand>
        <name>S-adenosyl-L-methionine</name>
        <dbReference type="ChEBI" id="CHEBI:59789"/>
    </ligand>
</feature>
<dbReference type="CDD" id="cd02440">
    <property type="entry name" value="AdoMet_MTases"/>
    <property type="match status" value="1"/>
</dbReference>
<dbReference type="InterPro" id="IPR030445">
    <property type="entry name" value="H3-K79_meTrfase"/>
</dbReference>
<feature type="compositionally biased region" description="Low complexity" evidence="17">
    <location>
        <begin position="59"/>
        <end position="68"/>
    </location>
</feature>
<comment type="similarity">
    <text evidence="15">Belongs to the class I-like SAM-binding methyltransferase superfamily. DOT1 family.</text>
</comment>
<dbReference type="GO" id="GO:0000781">
    <property type="term" value="C:chromosome, telomeric region"/>
    <property type="evidence" value="ECO:0007669"/>
    <property type="project" value="GOC"/>
</dbReference>
<dbReference type="GO" id="GO:0140956">
    <property type="term" value="F:histone H3K79 trimethyltransferase activity"/>
    <property type="evidence" value="ECO:0007669"/>
    <property type="project" value="UniProtKB-EC"/>
</dbReference>
<dbReference type="InParanoid" id="A0A1Z5T953"/>
<evidence type="ECO:0000256" key="1">
    <source>
        <dbReference type="ARBA" id="ARBA00003482"/>
    </source>
</evidence>
<dbReference type="PANTHER" id="PTHR21451">
    <property type="entry name" value="HISTONE H3 METHYLTRANSFERASE"/>
    <property type="match status" value="1"/>
</dbReference>
<dbReference type="AlphaFoldDB" id="A0A1Z5T953"/>
<dbReference type="Gene3D" id="3.40.50.150">
    <property type="entry name" value="Vaccinia Virus protein VP39"/>
    <property type="match status" value="1"/>
</dbReference>
<evidence type="ECO:0000256" key="13">
    <source>
        <dbReference type="ARBA" id="ARBA00029821"/>
    </source>
</evidence>
<dbReference type="Proteomes" id="UP000194280">
    <property type="component" value="Unassembled WGS sequence"/>
</dbReference>
<dbReference type="PANTHER" id="PTHR21451:SF0">
    <property type="entry name" value="HISTONE-LYSINE N-METHYLTRANSFERASE, H3 LYSINE-79 SPECIFIC"/>
    <property type="match status" value="1"/>
</dbReference>
<dbReference type="EMBL" id="MUNK01000095">
    <property type="protein sequence ID" value="OTA32381.1"/>
    <property type="molecule type" value="Genomic_DNA"/>
</dbReference>
<dbReference type="GO" id="GO:0032259">
    <property type="term" value="P:methylation"/>
    <property type="evidence" value="ECO:0007669"/>
    <property type="project" value="UniProtKB-KW"/>
</dbReference>
<dbReference type="GO" id="GO:0000077">
    <property type="term" value="P:DNA damage checkpoint signaling"/>
    <property type="evidence" value="ECO:0007669"/>
    <property type="project" value="InterPro"/>
</dbReference>
<reference evidence="19 20" key="1">
    <citation type="submission" date="2017-01" db="EMBL/GenBank/DDBJ databases">
        <title>The recent genome duplication of the halophilic yeast Hortaea werneckii: insights from long-read sequencing.</title>
        <authorList>
            <person name="Sinha S."/>
            <person name="Flibotte S."/>
            <person name="Neira M."/>
            <person name="Lenassi M."/>
            <person name="Gostincar C."/>
            <person name="Stajich J.E."/>
            <person name="Nislow C.E."/>
        </authorList>
    </citation>
    <scope>NUCLEOTIDE SEQUENCE [LARGE SCALE GENOMIC DNA]</scope>
    <source>
        <strain evidence="19 20">EXF-2000</strain>
    </source>
</reference>
<name>A0A1Z5T953_HORWE</name>
<keyword evidence="8" id="KW-0677">Repeat</keyword>
<keyword evidence="6 15" id="KW-0808">Transferase</keyword>
<feature type="compositionally biased region" description="Acidic residues" evidence="17">
    <location>
        <begin position="91"/>
        <end position="100"/>
    </location>
</feature>
<dbReference type="InterPro" id="IPR021162">
    <property type="entry name" value="Dot1"/>
</dbReference>
<comment type="caution">
    <text evidence="19">The sequence shown here is derived from an EMBL/GenBank/DDBJ whole genome shotgun (WGS) entry which is preliminary data.</text>
</comment>
<dbReference type="InterPro" id="IPR029063">
    <property type="entry name" value="SAM-dependent_MTases_sf"/>
</dbReference>
<dbReference type="GO" id="GO:0031509">
    <property type="term" value="P:subtelomeric heterochromatin formation"/>
    <property type="evidence" value="ECO:0007669"/>
    <property type="project" value="InterPro"/>
</dbReference>
<dbReference type="GO" id="GO:0042393">
    <property type="term" value="F:histone binding"/>
    <property type="evidence" value="ECO:0007669"/>
    <property type="project" value="InterPro"/>
</dbReference>
<evidence type="ECO:0000259" key="18">
    <source>
        <dbReference type="PROSITE" id="PS51569"/>
    </source>
</evidence>
<dbReference type="FunCoup" id="A0A1Z5T953">
    <property type="interactions" value="41"/>
</dbReference>
<dbReference type="VEuPathDB" id="FungiDB:BTJ68_07969"/>
<dbReference type="GO" id="GO:0000786">
    <property type="term" value="C:nucleosome"/>
    <property type="evidence" value="ECO:0007669"/>
    <property type="project" value="InterPro"/>
</dbReference>
<proteinExistence type="inferred from homology"/>
<evidence type="ECO:0000256" key="16">
    <source>
        <dbReference type="PIRSR" id="PIRSR017570-1"/>
    </source>
</evidence>
<feature type="region of interest" description="Disordered" evidence="17">
    <location>
        <begin position="1"/>
        <end position="130"/>
    </location>
</feature>
<evidence type="ECO:0000256" key="12">
    <source>
        <dbReference type="ARBA" id="ARBA00023242"/>
    </source>
</evidence>
<evidence type="ECO:0000256" key="3">
    <source>
        <dbReference type="ARBA" id="ARBA00012190"/>
    </source>
</evidence>
<sequence>MNFHGNRNGGSVQKKPTITKRTVQVAAPRPSPQPVQRAPPGNRFQLSQNKKLDQKKPAKSAQAKPTKTVAQHAINRGVKRKSATPDRIVFSDEEDDDNDSSDVAASDSEASRKRQKSSRSSVETDEGPRRRLVLQQAFEDSGDPFDFIHGADATSGPYAQKFTNPWEQDAFSVVELQYPSKSKRERFELKWPKNDADDYKPMEDILATIDTICTYYLPEEMGKKYTDDLTGFGRRFRLAFTKQSVEEWISIVEEFNGMLQPLIQDGTVKKELAQTTELQLDWIKRILDQIFVRTVSPKAEKLNAYKNGSDNVYGELFPRFISDIFKKTGLKHDQVFIDLGSGVGNVTLQAALEVGCESWGIEMMPNPCDLAELQAKEFAARTKLWGLDVGPVNLLRGDMTSHPEVPNILQRADVVLVNNQAFTPALNDKLRDMFLDLKPGAKVVSLKPFRPLGHKIAARNVDSVVNQFVQDQYEYFSDSVSWSYYGNAHWYIATKDLGPLNRFLKDHGMDGL</sequence>
<evidence type="ECO:0000256" key="10">
    <source>
        <dbReference type="ARBA" id="ARBA00023015"/>
    </source>
</evidence>
<comment type="function">
    <text evidence="1 15">Histone methyltransferase that specifically trimethylates histone H3 to form H3K79me3. This methylation is required for telomere silencing and for the pachytene checkpoint during the meiotic cell cycle by allowing the recruitment of RAD9 to double strand breaks. Nucleosomes are preferred as substrate compared to free histone.</text>
</comment>
<dbReference type="STRING" id="1157616.A0A1Z5T953"/>